<feature type="transmembrane region" description="Helical" evidence="1">
    <location>
        <begin position="240"/>
        <end position="259"/>
    </location>
</feature>
<feature type="transmembrane region" description="Helical" evidence="1">
    <location>
        <begin position="317"/>
        <end position="338"/>
    </location>
</feature>
<dbReference type="EMBL" id="CP023345">
    <property type="protein sequence ID" value="ATW54065.1"/>
    <property type="molecule type" value="Genomic_DNA"/>
</dbReference>
<accession>A0A2I5HEU4</accession>
<name>A0A2I5HEU4_SALDZ</name>
<keyword evidence="1" id="KW-0812">Transmembrane</keyword>
<dbReference type="InterPro" id="IPR049458">
    <property type="entry name" value="EpsG-like"/>
</dbReference>
<sequence>MEFYFIILFFLSTLGLLSLANKEKNNFSFFACFIICFFFIVLSSIRWDRGTDWSAYYEIYQATNIIGVCLKIYCIGVEPGFYFINWLFSSFYSYSFFLFFLACVIIPLKTLFFFKKSEYPFIALLLYFSILVFDIFPVRQSLSSSLCLLFYLLYKNHKKSSFLVALLALMVHYSAIIFFIGLLVCSTKKIHKGKVVIFSIFILVLFFIVVKYPPEILSSRINDYIINQKVYSDDITPLRNLLKCLDQIFIMFLCWRLMLVGCVDKIILRLSIFGSFLFISATLLAPQLARLGLFFVPFQIITLSSLILLFSKNSRLLAYLILVVYAAIKLNLIIRPFYDLFVPFKTFFM</sequence>
<organism evidence="2 3">
    <name type="scientific">Salmonella diarizonae</name>
    <dbReference type="NCBI Taxonomy" id="59204"/>
    <lineage>
        <taxon>Bacteria</taxon>
        <taxon>Pseudomonadati</taxon>
        <taxon>Pseudomonadota</taxon>
        <taxon>Gammaproteobacteria</taxon>
        <taxon>Enterobacterales</taxon>
        <taxon>Enterobacteriaceae</taxon>
        <taxon>Salmonella</taxon>
    </lineage>
</organism>
<dbReference type="Proteomes" id="UP000230639">
    <property type="component" value="Chromosome"/>
</dbReference>
<feature type="transmembrane region" description="Helical" evidence="1">
    <location>
        <begin position="28"/>
        <end position="47"/>
    </location>
</feature>
<dbReference type="STRING" id="59204.UQ49_15020"/>
<feature type="transmembrane region" description="Helical" evidence="1">
    <location>
        <begin position="94"/>
        <end position="114"/>
    </location>
</feature>
<feature type="transmembrane region" description="Helical" evidence="1">
    <location>
        <begin position="291"/>
        <end position="310"/>
    </location>
</feature>
<proteinExistence type="predicted"/>
<keyword evidence="1" id="KW-0472">Membrane</keyword>
<keyword evidence="1" id="KW-1133">Transmembrane helix</keyword>
<dbReference type="Pfam" id="PF14897">
    <property type="entry name" value="EpsG"/>
    <property type="match status" value="1"/>
</dbReference>
<feature type="transmembrane region" description="Helical" evidence="1">
    <location>
        <begin position="121"/>
        <end position="142"/>
    </location>
</feature>
<protein>
    <submittedName>
        <fullName evidence="2">EpsG family protein</fullName>
    </submittedName>
</protein>
<gene>
    <name evidence="2" type="ORF">CNQ75_05670</name>
</gene>
<dbReference type="RefSeq" id="WP_063390593.1">
    <property type="nucleotide sequence ID" value="NZ_CP011288.1"/>
</dbReference>
<feature type="transmembrane region" description="Helical" evidence="1">
    <location>
        <begin position="162"/>
        <end position="183"/>
    </location>
</feature>
<evidence type="ECO:0000313" key="3">
    <source>
        <dbReference type="Proteomes" id="UP000230639"/>
    </source>
</evidence>
<feature type="transmembrane region" description="Helical" evidence="1">
    <location>
        <begin position="195"/>
        <end position="212"/>
    </location>
</feature>
<evidence type="ECO:0000256" key="1">
    <source>
        <dbReference type="SAM" id="Phobius"/>
    </source>
</evidence>
<dbReference type="AlphaFoldDB" id="A0A2I5HEU4"/>
<feature type="transmembrane region" description="Helical" evidence="1">
    <location>
        <begin position="266"/>
        <end position="285"/>
    </location>
</feature>
<reference evidence="2 3" key="1">
    <citation type="submission" date="2017-09" db="EMBL/GenBank/DDBJ databases">
        <title>Complete genome of Salmonella enterica subsp. diarizonae isolated from stool of a patient with bacterial enteropathy.</title>
        <authorList>
            <person name="Zhou J."/>
            <person name="Chen Q."/>
            <person name="Guo L."/>
            <person name="Fan J."/>
        </authorList>
    </citation>
    <scope>NUCLEOTIDE SEQUENCE [LARGE SCALE GENOMIC DNA]</scope>
    <source>
        <strain evidence="2 3">HZS154</strain>
    </source>
</reference>
<evidence type="ECO:0000313" key="2">
    <source>
        <dbReference type="EMBL" id="ATW54065.1"/>
    </source>
</evidence>